<dbReference type="Proteomes" id="UP000019116">
    <property type="component" value="Chromosome 6D"/>
</dbReference>
<gene>
    <name evidence="1" type="primary">LOC123142767</name>
</gene>
<evidence type="ECO:0000313" key="1">
    <source>
        <dbReference type="EnsemblPlants" id="TraesCS6D02G375000.1.cds1"/>
    </source>
</evidence>
<accession>A0A3B6QP22</accession>
<dbReference type="GeneID" id="123142767"/>
<dbReference type="EnsemblPlants" id="TraesCS6D02G375000.1">
    <property type="protein sequence ID" value="TraesCS6D02G375000.1.cds1"/>
    <property type="gene ID" value="TraesCS6D02G375000"/>
</dbReference>
<proteinExistence type="predicted"/>
<organism evidence="1">
    <name type="scientific">Triticum aestivum</name>
    <name type="common">Wheat</name>
    <dbReference type="NCBI Taxonomy" id="4565"/>
    <lineage>
        <taxon>Eukaryota</taxon>
        <taxon>Viridiplantae</taxon>
        <taxon>Streptophyta</taxon>
        <taxon>Embryophyta</taxon>
        <taxon>Tracheophyta</taxon>
        <taxon>Spermatophyta</taxon>
        <taxon>Magnoliopsida</taxon>
        <taxon>Liliopsida</taxon>
        <taxon>Poales</taxon>
        <taxon>Poaceae</taxon>
        <taxon>BOP clade</taxon>
        <taxon>Pooideae</taxon>
        <taxon>Triticodae</taxon>
        <taxon>Triticeae</taxon>
        <taxon>Triticinae</taxon>
        <taxon>Triticum</taxon>
    </lineage>
</organism>
<reference evidence="1" key="2">
    <citation type="submission" date="2018-10" db="UniProtKB">
        <authorList>
            <consortium name="EnsemblPlants"/>
        </authorList>
    </citation>
    <scope>IDENTIFICATION</scope>
</reference>
<protein>
    <submittedName>
        <fullName evidence="1">Uncharacterized protein</fullName>
    </submittedName>
</protein>
<reference evidence="1" key="1">
    <citation type="submission" date="2018-08" db="EMBL/GenBank/DDBJ databases">
        <authorList>
            <person name="Rossello M."/>
        </authorList>
    </citation>
    <scope>NUCLEOTIDE SEQUENCE [LARGE SCALE GENOMIC DNA]</scope>
    <source>
        <strain evidence="1">cv. Chinese Spring</strain>
    </source>
</reference>
<keyword evidence="2" id="KW-1185">Reference proteome</keyword>
<sequence>MQGGCIADIGSCGTGFDSASGSVQTKKFQTKGSELADRKGEKNKAMPRAPSICCSSIDEALSFSSRARCNKRLVLFPSREPRERPAPRRAKLIFKTGSSGALKRAGPLKGRLLCERSSESTRVLRTKGVYNWGAAQLFCWRDRMEFFTKFETKEKKIKVSL</sequence>
<name>A0A3B6QP22_WHEAT</name>
<dbReference type="Gramene" id="TraesCS6D02G375000.1">
    <property type="protein sequence ID" value="TraesCS6D02G375000.1.cds1"/>
    <property type="gene ID" value="TraesCS6D02G375000"/>
</dbReference>
<dbReference type="Gramene" id="TraesCS6D03G0863600.1">
    <property type="protein sequence ID" value="TraesCS6D03G0863600.1.CDS1"/>
    <property type="gene ID" value="TraesCS6D03G0863600"/>
</dbReference>
<evidence type="ECO:0000313" key="2">
    <source>
        <dbReference type="Proteomes" id="UP000019116"/>
    </source>
</evidence>
<dbReference type="AlphaFoldDB" id="A0A3B6QP22"/>
<dbReference type="RefSeq" id="XP_044417464.1">
    <property type="nucleotide sequence ID" value="XM_044561529.1"/>
</dbReference>
<dbReference type="KEGG" id="taes:123142767"/>